<name>A0A913YZD4_PATMI</name>
<evidence type="ECO:0000256" key="1">
    <source>
        <dbReference type="SAM" id="MobiDB-lite"/>
    </source>
</evidence>
<sequence>MNPDHFTPTSPPVKQEGPKTLSSIPGGPSPSGGQSPAGQSNTKRRPYSVDGSPISPSGDGQSTQERPLPRSASLQNKQSSHVAAYPKVRASSYHGEKFAGSASVSSPGSGFGSAEKENSVNLVQGSSVDRMMEKMSLQKSDQSLKAGKSPGCPDDDDSENHSPMQVGPISPSSQSGTGQDGGLPTPSTAVMTGSQGSNPCGMSFSHQDLGSMTWPLKNRSEKKGCNNRRKVKKMEPMKELEAMNEAQRLDRIQEKQNDILEKTQTAEEGAEQQPMTNLDKITIHCKECSALVCKASELRRKGDAGPVTCTNPEVNRWVEKVRYSTLQRNRNSDTVGLITCGTFYCGNQLGIMPKSLTLQPQEGYDLNAQSVKVIDEMGGVTYPVEWEETGFQVVQG</sequence>
<dbReference type="RefSeq" id="XP_038045074.1">
    <property type="nucleotide sequence ID" value="XM_038189146.1"/>
</dbReference>
<feature type="compositionally biased region" description="Polar residues" evidence="1">
    <location>
        <begin position="54"/>
        <end position="65"/>
    </location>
</feature>
<evidence type="ECO:0000313" key="4">
    <source>
        <dbReference type="Proteomes" id="UP000887568"/>
    </source>
</evidence>
<feature type="domain" description="RLR CTR" evidence="2">
    <location>
        <begin position="270"/>
        <end position="396"/>
    </location>
</feature>
<dbReference type="InterPro" id="IPR021673">
    <property type="entry name" value="RLR_CTR"/>
</dbReference>
<dbReference type="AlphaFoldDB" id="A0A913YZD4"/>
<reference evidence="3" key="1">
    <citation type="submission" date="2022-11" db="UniProtKB">
        <authorList>
            <consortium name="EnsemblMetazoa"/>
        </authorList>
    </citation>
    <scope>IDENTIFICATION</scope>
</reference>
<dbReference type="GeneID" id="119719646"/>
<feature type="compositionally biased region" description="Polar residues" evidence="1">
    <location>
        <begin position="185"/>
        <end position="206"/>
    </location>
</feature>
<accession>A0A913YZD4</accession>
<dbReference type="Gene3D" id="2.170.150.30">
    <property type="entry name" value="RIG-I-like receptor, C-terminal regulatory domain"/>
    <property type="match status" value="1"/>
</dbReference>
<evidence type="ECO:0000313" key="3">
    <source>
        <dbReference type="EnsemblMetazoa" id="XP_038045074.1"/>
    </source>
</evidence>
<dbReference type="Proteomes" id="UP000887568">
    <property type="component" value="Unplaced"/>
</dbReference>
<feature type="compositionally biased region" description="Low complexity" evidence="1">
    <location>
        <begin position="22"/>
        <end position="40"/>
    </location>
</feature>
<evidence type="ECO:0000259" key="2">
    <source>
        <dbReference type="PROSITE" id="PS51789"/>
    </source>
</evidence>
<proteinExistence type="predicted"/>
<keyword evidence="4" id="KW-1185">Reference proteome</keyword>
<feature type="compositionally biased region" description="Low complexity" evidence="1">
    <location>
        <begin position="99"/>
        <end position="108"/>
    </location>
</feature>
<dbReference type="EnsemblMetazoa" id="XM_038189146.1">
    <property type="protein sequence ID" value="XP_038045074.1"/>
    <property type="gene ID" value="LOC119719646"/>
</dbReference>
<dbReference type="PROSITE" id="PS51789">
    <property type="entry name" value="RLR_CTR"/>
    <property type="match status" value="1"/>
</dbReference>
<dbReference type="InterPro" id="IPR038557">
    <property type="entry name" value="RLR_C_sf"/>
</dbReference>
<protein>
    <recommendedName>
        <fullName evidence="2">RLR CTR domain-containing protein</fullName>
    </recommendedName>
</protein>
<feature type="compositionally biased region" description="Polar residues" evidence="1">
    <location>
        <begin position="72"/>
        <end position="81"/>
    </location>
</feature>
<organism evidence="3 4">
    <name type="scientific">Patiria miniata</name>
    <name type="common">Bat star</name>
    <name type="synonym">Asterina miniata</name>
    <dbReference type="NCBI Taxonomy" id="46514"/>
    <lineage>
        <taxon>Eukaryota</taxon>
        <taxon>Metazoa</taxon>
        <taxon>Echinodermata</taxon>
        <taxon>Eleutherozoa</taxon>
        <taxon>Asterozoa</taxon>
        <taxon>Asteroidea</taxon>
        <taxon>Valvatacea</taxon>
        <taxon>Valvatida</taxon>
        <taxon>Asterinidae</taxon>
        <taxon>Patiria</taxon>
    </lineage>
</organism>
<feature type="region of interest" description="Disordered" evidence="1">
    <location>
        <begin position="1"/>
        <end position="206"/>
    </location>
</feature>